<dbReference type="Pfam" id="PF00515">
    <property type="entry name" value="TPR_1"/>
    <property type="match status" value="1"/>
</dbReference>
<feature type="coiled-coil region" evidence="4">
    <location>
        <begin position="192"/>
        <end position="222"/>
    </location>
</feature>
<keyword evidence="4" id="KW-0175">Coiled coil</keyword>
<dbReference type="InterPro" id="IPR007730">
    <property type="entry name" value="SPOR-like_dom"/>
</dbReference>
<organism evidence="6 7">
    <name type="scientific">Desulfobacula toluolica (strain DSM 7467 / Tol2)</name>
    <dbReference type="NCBI Taxonomy" id="651182"/>
    <lineage>
        <taxon>Bacteria</taxon>
        <taxon>Pseudomonadati</taxon>
        <taxon>Thermodesulfobacteriota</taxon>
        <taxon>Desulfobacteria</taxon>
        <taxon>Desulfobacterales</taxon>
        <taxon>Desulfobacteraceae</taxon>
        <taxon>Desulfobacula</taxon>
    </lineage>
</organism>
<dbReference type="InterPro" id="IPR011990">
    <property type="entry name" value="TPR-like_helical_dom_sf"/>
</dbReference>
<dbReference type="HOGENOM" id="CLU_1056574_0_0_7"/>
<keyword evidence="7" id="KW-1185">Reference proteome</keyword>
<reference evidence="6 7" key="1">
    <citation type="journal article" date="2013" name="Environ. Microbiol.">
        <title>Complete genome, catabolic sub-proteomes and key-metabolites of Desulfobacula toluolica Tol2, a marine, aromatic compound-degrading, sulfate-reducing bacterium.</title>
        <authorList>
            <person name="Wohlbrand L."/>
            <person name="Jacob J.H."/>
            <person name="Kube M."/>
            <person name="Mussmann M."/>
            <person name="Jarling R."/>
            <person name="Beck A."/>
            <person name="Amann R."/>
            <person name="Wilkes H."/>
            <person name="Reinhardt R."/>
            <person name="Rabus R."/>
        </authorList>
    </citation>
    <scope>NUCLEOTIDE SEQUENCE [LARGE SCALE GENOMIC DNA]</scope>
    <source>
        <strain evidence="7">DSM 7467 / Tol2</strain>
    </source>
</reference>
<dbReference type="KEGG" id="dto:TOL2_C07680"/>
<name>K0NDG2_DESTT</name>
<evidence type="ECO:0000256" key="4">
    <source>
        <dbReference type="SAM" id="Coils"/>
    </source>
</evidence>
<dbReference type="Proteomes" id="UP000007347">
    <property type="component" value="Chromosome"/>
</dbReference>
<dbReference type="PROSITE" id="PS50005">
    <property type="entry name" value="TPR"/>
    <property type="match status" value="3"/>
</dbReference>
<dbReference type="Gene3D" id="1.25.40.10">
    <property type="entry name" value="Tetratricopeptide repeat domain"/>
    <property type="match status" value="2"/>
</dbReference>
<feature type="domain" description="SPOR" evidence="5">
    <location>
        <begin position="223"/>
        <end position="303"/>
    </location>
</feature>
<dbReference type="AlphaFoldDB" id="K0NDG2"/>
<gene>
    <name evidence="6" type="ordered locus">TOL2_C07680</name>
</gene>
<feature type="repeat" description="TPR" evidence="3">
    <location>
        <begin position="23"/>
        <end position="56"/>
    </location>
</feature>
<evidence type="ECO:0000256" key="1">
    <source>
        <dbReference type="ARBA" id="ARBA00022737"/>
    </source>
</evidence>
<dbReference type="InterPro" id="IPR050498">
    <property type="entry name" value="Ycf3"/>
</dbReference>
<feature type="repeat" description="TPR" evidence="3">
    <location>
        <begin position="91"/>
        <end position="124"/>
    </location>
</feature>
<dbReference type="PANTHER" id="PTHR44858">
    <property type="entry name" value="TETRATRICOPEPTIDE REPEAT PROTEIN 6"/>
    <property type="match status" value="1"/>
</dbReference>
<evidence type="ECO:0000256" key="3">
    <source>
        <dbReference type="PROSITE-ProRule" id="PRU00339"/>
    </source>
</evidence>
<evidence type="ECO:0000313" key="7">
    <source>
        <dbReference type="Proteomes" id="UP000007347"/>
    </source>
</evidence>
<dbReference type="InterPro" id="IPR019734">
    <property type="entry name" value="TPR_rpt"/>
</dbReference>
<dbReference type="SUPFAM" id="SSF110997">
    <property type="entry name" value="Sporulation related repeat"/>
    <property type="match status" value="1"/>
</dbReference>
<keyword evidence="2 3" id="KW-0802">TPR repeat</keyword>
<evidence type="ECO:0000259" key="5">
    <source>
        <dbReference type="PROSITE" id="PS51724"/>
    </source>
</evidence>
<dbReference type="GO" id="GO:0046813">
    <property type="term" value="P:receptor-mediated virion attachment to host cell"/>
    <property type="evidence" value="ECO:0007669"/>
    <property type="project" value="TreeGrafter"/>
</dbReference>
<dbReference type="Gene3D" id="3.30.70.1070">
    <property type="entry name" value="Sporulation related repeat"/>
    <property type="match status" value="1"/>
</dbReference>
<protein>
    <submittedName>
        <fullName evidence="6">Tetratricopeptide repeat protein, presursor</fullName>
    </submittedName>
</protein>
<feature type="repeat" description="TPR" evidence="3">
    <location>
        <begin position="57"/>
        <end position="90"/>
    </location>
</feature>
<dbReference type="GO" id="GO:0009279">
    <property type="term" value="C:cell outer membrane"/>
    <property type="evidence" value="ECO:0007669"/>
    <property type="project" value="TreeGrafter"/>
</dbReference>
<evidence type="ECO:0000313" key="6">
    <source>
        <dbReference type="EMBL" id="CCK78936.1"/>
    </source>
</evidence>
<dbReference type="SUPFAM" id="SSF48452">
    <property type="entry name" value="TPR-like"/>
    <property type="match status" value="1"/>
</dbReference>
<dbReference type="PANTHER" id="PTHR44858:SF1">
    <property type="entry name" value="UDP-N-ACETYLGLUCOSAMINE--PEPTIDE N-ACETYLGLUCOSAMINYLTRANSFERASE SPINDLY-RELATED"/>
    <property type="match status" value="1"/>
</dbReference>
<dbReference type="Pfam" id="PF05036">
    <property type="entry name" value="SPOR"/>
    <property type="match status" value="1"/>
</dbReference>
<evidence type="ECO:0000256" key="2">
    <source>
        <dbReference type="ARBA" id="ARBA00022803"/>
    </source>
</evidence>
<dbReference type="Pfam" id="PF13432">
    <property type="entry name" value="TPR_16"/>
    <property type="match status" value="2"/>
</dbReference>
<dbReference type="PROSITE" id="PS51724">
    <property type="entry name" value="SPOR"/>
    <property type="match status" value="1"/>
</dbReference>
<accession>K0NDG2</accession>
<dbReference type="OrthoDB" id="5420636at2"/>
<dbReference type="SMART" id="SM00028">
    <property type="entry name" value="TPR"/>
    <property type="match status" value="5"/>
</dbReference>
<keyword evidence="1" id="KW-0677">Repeat</keyword>
<dbReference type="GO" id="GO:0042834">
    <property type="term" value="F:peptidoglycan binding"/>
    <property type="evidence" value="ECO:0007669"/>
    <property type="project" value="InterPro"/>
</dbReference>
<dbReference type="RefSeq" id="WP_014956288.1">
    <property type="nucleotide sequence ID" value="NC_018645.1"/>
</dbReference>
<dbReference type="EMBL" id="FO203503">
    <property type="protein sequence ID" value="CCK78936.1"/>
    <property type="molecule type" value="Genomic_DNA"/>
</dbReference>
<sequence length="306" mass="35502">MKKEVFLILLALSFHTLICAETEKEILNNGIFFFKQDQYLQAVDEFSKLIDLAPNNADAYKNRGVSYMKQEKFDLAIKDFETAKKLAPELKGLYSNLGVAWYYKKEYEKAIENYDIEIKTAPENHVAYFNRALCLAELNRNGEALDDLSKTLNLKPDYYWAICCKADLLAQAGDNIRAIETYEEAIRQDPENRYATENLTQIRQKINEQENLDQKNDKSEGNKTLDPEYALQAGAFLNQINADKMKTRLQNNKFDSRILVLKDARNRTWYLVRSGRYHNQNEAKKAKVSLKKKLGIKSIIRPFGVW</sequence>
<dbReference type="STRING" id="651182.TOL2_C07680"/>
<dbReference type="PROSITE" id="PS50293">
    <property type="entry name" value="TPR_REGION"/>
    <property type="match status" value="1"/>
</dbReference>
<dbReference type="InterPro" id="IPR036680">
    <property type="entry name" value="SPOR-like_sf"/>
</dbReference>
<proteinExistence type="predicted"/>